<organism evidence="6 7">
    <name type="scientific">Pyrus ussuriensis x Pyrus communis</name>
    <dbReference type="NCBI Taxonomy" id="2448454"/>
    <lineage>
        <taxon>Eukaryota</taxon>
        <taxon>Viridiplantae</taxon>
        <taxon>Streptophyta</taxon>
        <taxon>Embryophyta</taxon>
        <taxon>Tracheophyta</taxon>
        <taxon>Spermatophyta</taxon>
        <taxon>Magnoliopsida</taxon>
        <taxon>eudicotyledons</taxon>
        <taxon>Gunneridae</taxon>
        <taxon>Pentapetalae</taxon>
        <taxon>rosids</taxon>
        <taxon>fabids</taxon>
        <taxon>Rosales</taxon>
        <taxon>Rosaceae</taxon>
        <taxon>Amygdaloideae</taxon>
        <taxon>Maleae</taxon>
        <taxon>Pyrus</taxon>
    </lineage>
</organism>
<dbReference type="PANTHER" id="PTHR32444">
    <property type="entry name" value="BULB-TYPE LECTIN DOMAIN-CONTAINING PROTEIN"/>
    <property type="match status" value="1"/>
</dbReference>
<dbReference type="PANTHER" id="PTHR32444:SF183">
    <property type="entry name" value="APPLE DOMAIN-CONTAINING PROTEIN"/>
    <property type="match status" value="1"/>
</dbReference>
<evidence type="ECO:0000256" key="2">
    <source>
        <dbReference type="ARBA" id="ARBA00023157"/>
    </source>
</evidence>
<dbReference type="Proteomes" id="UP000327157">
    <property type="component" value="Chromosome 5"/>
</dbReference>
<dbReference type="Pfam" id="PF01453">
    <property type="entry name" value="B_lectin"/>
    <property type="match status" value="1"/>
</dbReference>
<dbReference type="FunFam" id="2.90.10.10:FF:000001">
    <property type="entry name" value="G-type lectin S-receptor-like serine/threonine-protein kinase"/>
    <property type="match status" value="1"/>
</dbReference>
<evidence type="ECO:0000256" key="3">
    <source>
        <dbReference type="ARBA" id="ARBA00023180"/>
    </source>
</evidence>
<keyword evidence="1 4" id="KW-0732">Signal</keyword>
<proteinExistence type="predicted"/>
<name>A0A5N5IB55_9ROSA</name>
<dbReference type="InterPro" id="IPR036426">
    <property type="entry name" value="Bulb-type_lectin_dom_sf"/>
</dbReference>
<evidence type="ECO:0000313" key="7">
    <source>
        <dbReference type="Proteomes" id="UP000327157"/>
    </source>
</evidence>
<reference evidence="6 7" key="1">
    <citation type="submission" date="2019-09" db="EMBL/GenBank/DDBJ databases">
        <authorList>
            <person name="Ou C."/>
        </authorList>
    </citation>
    <scope>NUCLEOTIDE SEQUENCE [LARGE SCALE GENOMIC DNA]</scope>
    <source>
        <strain evidence="6">S2</strain>
        <tissue evidence="6">Leaf</tissue>
    </source>
</reference>
<reference evidence="6 7" key="3">
    <citation type="submission" date="2019-11" db="EMBL/GenBank/DDBJ databases">
        <title>A de novo genome assembly of a pear dwarfing rootstock.</title>
        <authorList>
            <person name="Wang F."/>
            <person name="Wang J."/>
            <person name="Li S."/>
            <person name="Zhang Y."/>
            <person name="Fang M."/>
            <person name="Ma L."/>
            <person name="Zhao Y."/>
            <person name="Jiang S."/>
        </authorList>
    </citation>
    <scope>NUCLEOTIDE SEQUENCE [LARGE SCALE GENOMIC DNA]</scope>
    <source>
        <strain evidence="6">S2</strain>
        <tissue evidence="6">Leaf</tissue>
    </source>
</reference>
<dbReference type="CDD" id="cd00028">
    <property type="entry name" value="B_lectin"/>
    <property type="match status" value="1"/>
</dbReference>
<keyword evidence="2" id="KW-1015">Disulfide bond</keyword>
<comment type="caution">
    <text evidence="6">The sequence shown here is derived from an EMBL/GenBank/DDBJ whole genome shotgun (WGS) entry which is preliminary data.</text>
</comment>
<evidence type="ECO:0000313" key="6">
    <source>
        <dbReference type="EMBL" id="KAB2636869.1"/>
    </source>
</evidence>
<evidence type="ECO:0000259" key="5">
    <source>
        <dbReference type="PROSITE" id="PS50927"/>
    </source>
</evidence>
<protein>
    <recommendedName>
        <fullName evidence="5">Bulb-type lectin domain-containing protein</fullName>
    </recommendedName>
</protein>
<feature type="signal peptide" evidence="4">
    <location>
        <begin position="1"/>
        <end position="21"/>
    </location>
</feature>
<reference evidence="7" key="2">
    <citation type="submission" date="2019-10" db="EMBL/GenBank/DDBJ databases">
        <title>A de novo genome assembly of a pear dwarfing rootstock.</title>
        <authorList>
            <person name="Wang F."/>
            <person name="Wang J."/>
            <person name="Li S."/>
            <person name="Zhang Y."/>
            <person name="Fang M."/>
            <person name="Ma L."/>
            <person name="Zhao Y."/>
            <person name="Jiang S."/>
        </authorList>
    </citation>
    <scope>NUCLEOTIDE SEQUENCE [LARGE SCALE GENOMIC DNA]</scope>
</reference>
<dbReference type="Gene3D" id="2.90.10.10">
    <property type="entry name" value="Bulb-type lectin domain"/>
    <property type="match status" value="1"/>
</dbReference>
<sequence>MCLHLLLLFLLVTTAATFSAAQVNNATTFQSIADGETFELGFFSPGASNKRYVGIWYKKIPDMTVVWVVNRDFPLSASSGVLKVTNPGILVLVDQNNTVWSSNTSIPTQNPVARILDSGNLVVIDGNDHNVVPENFLWQSFDYPGDAAW</sequence>
<evidence type="ECO:0000256" key="1">
    <source>
        <dbReference type="ARBA" id="ARBA00022729"/>
    </source>
</evidence>
<dbReference type="AlphaFoldDB" id="A0A5N5IB55"/>
<gene>
    <name evidence="6" type="ORF">D8674_027403</name>
</gene>
<dbReference type="SUPFAM" id="SSF51110">
    <property type="entry name" value="alpha-D-mannose-specific plant lectins"/>
    <property type="match status" value="1"/>
</dbReference>
<evidence type="ECO:0000256" key="4">
    <source>
        <dbReference type="SAM" id="SignalP"/>
    </source>
</evidence>
<dbReference type="OrthoDB" id="1162319at2759"/>
<dbReference type="EMBL" id="SMOL01000004">
    <property type="protein sequence ID" value="KAB2636869.1"/>
    <property type="molecule type" value="Genomic_DNA"/>
</dbReference>
<keyword evidence="7" id="KW-1185">Reference proteome</keyword>
<keyword evidence="3" id="KW-0325">Glycoprotein</keyword>
<dbReference type="InterPro" id="IPR001480">
    <property type="entry name" value="Bulb-type_lectin_dom"/>
</dbReference>
<dbReference type="PROSITE" id="PS50927">
    <property type="entry name" value="BULB_LECTIN"/>
    <property type="match status" value="1"/>
</dbReference>
<feature type="domain" description="Bulb-type lectin" evidence="5">
    <location>
        <begin position="17"/>
        <end position="136"/>
    </location>
</feature>
<accession>A0A5N5IB55</accession>
<dbReference type="SMART" id="SM00108">
    <property type="entry name" value="B_lectin"/>
    <property type="match status" value="1"/>
</dbReference>
<feature type="chain" id="PRO_5024415485" description="Bulb-type lectin domain-containing protein" evidence="4">
    <location>
        <begin position="22"/>
        <end position="149"/>
    </location>
</feature>